<dbReference type="EMBL" id="JAJBZT010000002">
    <property type="protein sequence ID" value="MCB6182843.1"/>
    <property type="molecule type" value="Genomic_DNA"/>
</dbReference>
<evidence type="ECO:0000313" key="1">
    <source>
        <dbReference type="EMBL" id="MCB6182843.1"/>
    </source>
</evidence>
<dbReference type="Proteomes" id="UP001165395">
    <property type="component" value="Unassembled WGS sequence"/>
</dbReference>
<evidence type="ECO:0000313" key="2">
    <source>
        <dbReference type="Proteomes" id="UP001165395"/>
    </source>
</evidence>
<proteinExistence type="predicted"/>
<organism evidence="1 2">
    <name type="scientific">Leeia speluncae</name>
    <dbReference type="NCBI Taxonomy" id="2884804"/>
    <lineage>
        <taxon>Bacteria</taxon>
        <taxon>Pseudomonadati</taxon>
        <taxon>Pseudomonadota</taxon>
        <taxon>Betaproteobacteria</taxon>
        <taxon>Neisseriales</taxon>
        <taxon>Leeiaceae</taxon>
        <taxon>Leeia</taxon>
    </lineage>
</organism>
<evidence type="ECO:0008006" key="3">
    <source>
        <dbReference type="Google" id="ProtNLM"/>
    </source>
</evidence>
<accession>A0ABS8D3S5</accession>
<reference evidence="1" key="1">
    <citation type="submission" date="2021-10" db="EMBL/GenBank/DDBJ databases">
        <title>The complete genome sequence of Leeia sp. TBRC 13508.</title>
        <authorList>
            <person name="Charoenyingcharoen P."/>
            <person name="Yukphan P."/>
        </authorList>
    </citation>
    <scope>NUCLEOTIDE SEQUENCE</scope>
    <source>
        <strain evidence="1">TBRC 13508</strain>
    </source>
</reference>
<dbReference type="RefSeq" id="WP_227178975.1">
    <property type="nucleotide sequence ID" value="NZ_JAJBZT010000002.1"/>
</dbReference>
<keyword evidence="2" id="KW-1185">Reference proteome</keyword>
<name>A0ABS8D3S5_9NEIS</name>
<protein>
    <recommendedName>
        <fullName evidence="3">DUF3800 domain-containing protein</fullName>
    </recommendedName>
</protein>
<sequence>MTIKNLFPEDMACYVFGDESTASNDRFAIYSMIGGSQQTIRKTLLILQEYKMKYGIDSQEKLHCRVIFSKHQREKTSWGKLTDKQVLEFFRNLSEALLPVGLLWSYGYIDMREVLNNPKPEKMAGKFSTENGKEFSFDFKVKQAQQFAYSAAEIHFIQRYGTRFKIWCDQDKTKIEWFEGKKQPHNINRHIGVKGEVNPPRELEPMLEIADLFAYTTSRHLSAIQSFGEHVFRNIHKKFNPKASKMNLDPSLFGGDIPTKEWLKSS</sequence>
<gene>
    <name evidence="1" type="ORF">LIN78_04675</name>
</gene>
<comment type="caution">
    <text evidence="1">The sequence shown here is derived from an EMBL/GenBank/DDBJ whole genome shotgun (WGS) entry which is preliminary data.</text>
</comment>